<proteinExistence type="predicted"/>
<dbReference type="EMBL" id="CM039435">
    <property type="protein sequence ID" value="KAI4318018.1"/>
    <property type="molecule type" value="Genomic_DNA"/>
</dbReference>
<dbReference type="Proteomes" id="UP000828941">
    <property type="component" value="Chromosome 10"/>
</dbReference>
<reference evidence="1 2" key="1">
    <citation type="journal article" date="2022" name="DNA Res.">
        <title>Chromosomal-level genome assembly of the orchid tree Bauhinia variegata (Leguminosae; Cercidoideae) supports the allotetraploid origin hypothesis of Bauhinia.</title>
        <authorList>
            <person name="Zhong Y."/>
            <person name="Chen Y."/>
            <person name="Zheng D."/>
            <person name="Pang J."/>
            <person name="Liu Y."/>
            <person name="Luo S."/>
            <person name="Meng S."/>
            <person name="Qian L."/>
            <person name="Wei D."/>
            <person name="Dai S."/>
            <person name="Zhou R."/>
        </authorList>
    </citation>
    <scope>NUCLEOTIDE SEQUENCE [LARGE SCALE GENOMIC DNA]</scope>
    <source>
        <strain evidence="1">BV-YZ2020</strain>
    </source>
</reference>
<keyword evidence="2" id="KW-1185">Reference proteome</keyword>
<name>A0ACB9M249_BAUVA</name>
<evidence type="ECO:0000313" key="1">
    <source>
        <dbReference type="EMBL" id="KAI4318018.1"/>
    </source>
</evidence>
<sequence>MNMGSNGLVHILVLVLLTGSIPADFLEPDNEPPKGKEEKPLIEPNQPEHPPSKPPMPKDKGENPPEEALVYPRLRHKLWAKEPLPEHKPYPKHKPTKRMGQLMPYPEHKRRDYQSEEARNMPRTLKP</sequence>
<gene>
    <name evidence="1" type="ORF">L6164_025830</name>
</gene>
<evidence type="ECO:0000313" key="2">
    <source>
        <dbReference type="Proteomes" id="UP000828941"/>
    </source>
</evidence>
<organism evidence="1 2">
    <name type="scientific">Bauhinia variegata</name>
    <name type="common">Purple orchid tree</name>
    <name type="synonym">Phanera variegata</name>
    <dbReference type="NCBI Taxonomy" id="167791"/>
    <lineage>
        <taxon>Eukaryota</taxon>
        <taxon>Viridiplantae</taxon>
        <taxon>Streptophyta</taxon>
        <taxon>Embryophyta</taxon>
        <taxon>Tracheophyta</taxon>
        <taxon>Spermatophyta</taxon>
        <taxon>Magnoliopsida</taxon>
        <taxon>eudicotyledons</taxon>
        <taxon>Gunneridae</taxon>
        <taxon>Pentapetalae</taxon>
        <taxon>rosids</taxon>
        <taxon>fabids</taxon>
        <taxon>Fabales</taxon>
        <taxon>Fabaceae</taxon>
        <taxon>Cercidoideae</taxon>
        <taxon>Cercideae</taxon>
        <taxon>Bauhiniinae</taxon>
        <taxon>Bauhinia</taxon>
    </lineage>
</organism>
<comment type="caution">
    <text evidence="1">The sequence shown here is derived from an EMBL/GenBank/DDBJ whole genome shotgun (WGS) entry which is preliminary data.</text>
</comment>
<accession>A0ACB9M249</accession>
<protein>
    <submittedName>
        <fullName evidence="1">Uncharacterized protein</fullName>
    </submittedName>
</protein>